<dbReference type="PROSITE" id="PS50866">
    <property type="entry name" value="GOLD"/>
    <property type="match status" value="1"/>
</dbReference>
<feature type="compositionally biased region" description="Polar residues" evidence="2">
    <location>
        <begin position="159"/>
        <end position="185"/>
    </location>
</feature>
<organism evidence="4">
    <name type="scientific">Aquarana catesbeiana</name>
    <name type="common">American bullfrog</name>
    <name type="synonym">Rana catesbeiana</name>
    <dbReference type="NCBI Taxonomy" id="8400"/>
    <lineage>
        <taxon>Eukaryota</taxon>
        <taxon>Metazoa</taxon>
        <taxon>Chordata</taxon>
        <taxon>Craniata</taxon>
        <taxon>Vertebrata</taxon>
        <taxon>Euteleostomi</taxon>
        <taxon>Amphibia</taxon>
        <taxon>Batrachia</taxon>
        <taxon>Anura</taxon>
        <taxon>Neobatrachia</taxon>
        <taxon>Ranoidea</taxon>
        <taxon>Ranidae</taxon>
        <taxon>Aquarana</taxon>
    </lineage>
</organism>
<dbReference type="PANTHER" id="PTHR22973">
    <property type="entry name" value="LD35087P"/>
    <property type="match status" value="1"/>
</dbReference>
<feature type="compositionally biased region" description="Acidic residues" evidence="2">
    <location>
        <begin position="297"/>
        <end position="309"/>
    </location>
</feature>
<feature type="region of interest" description="Disordered" evidence="2">
    <location>
        <begin position="24"/>
        <end position="73"/>
    </location>
</feature>
<evidence type="ECO:0000256" key="2">
    <source>
        <dbReference type="SAM" id="MobiDB-lite"/>
    </source>
</evidence>
<dbReference type="InterPro" id="IPR009038">
    <property type="entry name" value="GOLD_dom"/>
</dbReference>
<sequence>MTEFVGLLNRCCHLFSTYVTSHKIEKEEQERKRREEEERRRREEEERQRLLREEEKRRREEEERLRREEEERMRAEDERFRMEQQKQQIMAALNSQTAVQFQQYAAQQYPGNFEQQQILIRQLQEQHYQQYMQQLYQVQLAQQQAALQKQQEVAAGSGSPVNSPIKASSGSAMATGESPSVNGQSHPHIDGTETEMEPDPLEEILENGPKENTPVIAAPSMWTRPQIKDFKEKIRQDADSVITVGRGEVVTVRVPTHEEGSYLFWEFATDNFDIGFGVYFEWTDTPNTVVSVHVSESSEDEEEDEENPNSEEKTKKNSNKPQVDEIVPVYRRDCHEEVYAGSHQYPGRGVYLLKFDNSYSLWRSKSVYYRVYYTR</sequence>
<keyword evidence="1" id="KW-0007">Acetylation</keyword>
<proteinExistence type="predicted"/>
<dbReference type="EMBL" id="KV922466">
    <property type="protein sequence ID" value="PIN99501.1"/>
    <property type="molecule type" value="Genomic_DNA"/>
</dbReference>
<dbReference type="PANTHER" id="PTHR22973:SF11">
    <property type="entry name" value="GOLGI RESIDENT PROTEIN GCP60"/>
    <property type="match status" value="1"/>
</dbReference>
<feature type="domain" description="GOLD" evidence="3">
    <location>
        <begin position="231"/>
        <end position="373"/>
    </location>
</feature>
<protein>
    <recommendedName>
        <fullName evidence="3">GOLD domain-containing protein</fullName>
    </recommendedName>
</protein>
<dbReference type="Gene3D" id="2.60.120.680">
    <property type="entry name" value="GOLD domain"/>
    <property type="match status" value="1"/>
</dbReference>
<gene>
    <name evidence="4" type="ORF">AB205_0137720</name>
</gene>
<dbReference type="AlphaFoldDB" id="A0A2G9P860"/>
<evidence type="ECO:0000259" key="3">
    <source>
        <dbReference type="PROSITE" id="PS50866"/>
    </source>
</evidence>
<dbReference type="FunFam" id="2.60.120.680:FF:000002">
    <property type="entry name" value="Putative Golgi resident protein GCP60"/>
    <property type="match status" value="1"/>
</dbReference>
<dbReference type="GO" id="GO:0000139">
    <property type="term" value="C:Golgi membrane"/>
    <property type="evidence" value="ECO:0007669"/>
    <property type="project" value="TreeGrafter"/>
</dbReference>
<dbReference type="OrthoDB" id="5839451at2759"/>
<accession>A0A2G9P860</accession>
<dbReference type="SUPFAM" id="SSF101576">
    <property type="entry name" value="Supernatant protein factor (SPF), C-terminal domain"/>
    <property type="match status" value="1"/>
</dbReference>
<dbReference type="Pfam" id="PF13897">
    <property type="entry name" value="GOLD_2"/>
    <property type="match status" value="1"/>
</dbReference>
<evidence type="ECO:0000256" key="1">
    <source>
        <dbReference type="ARBA" id="ARBA00022990"/>
    </source>
</evidence>
<feature type="region of interest" description="Disordered" evidence="2">
    <location>
        <begin position="293"/>
        <end position="322"/>
    </location>
</feature>
<feature type="region of interest" description="Disordered" evidence="2">
    <location>
        <begin position="155"/>
        <end position="195"/>
    </location>
</feature>
<name>A0A2G9P860_AQUCT</name>
<dbReference type="InterPro" id="IPR052269">
    <property type="entry name" value="Golgi-PI4KB_interaction"/>
</dbReference>
<evidence type="ECO:0000313" key="4">
    <source>
        <dbReference type="EMBL" id="PIN99501.1"/>
    </source>
</evidence>
<dbReference type="InterPro" id="IPR036598">
    <property type="entry name" value="GOLD_dom_sf"/>
</dbReference>
<reference evidence="4" key="1">
    <citation type="submission" date="2017-08" db="EMBL/GenBank/DDBJ databases">
        <title>Assembly of the North American Bullfrog Genome.</title>
        <authorList>
            <person name="Warren R.L."/>
            <person name="Vandervalk B.P."/>
            <person name="Kucuk E."/>
            <person name="Birol I."/>
            <person name="Helbing C."/>
            <person name="Pandoh P."/>
            <person name="Behsaz B."/>
            <person name="Mohamadi H."/>
            <person name="Chu J."/>
            <person name="Jackman S."/>
            <person name="Hammond S.A."/>
            <person name="Veldhoen N."/>
            <person name="Kirk H."/>
            <person name="Zhao Y."/>
            <person name="Coope R."/>
            <person name="Pleasance S."/>
            <person name="Moore R."/>
            <person name="Holt R."/>
        </authorList>
    </citation>
    <scope>NUCLEOTIDE SEQUENCE</scope>
    <source>
        <strain evidence="4">Bruno</strain>
        <tissue evidence="4">Liver</tissue>
    </source>
</reference>